<dbReference type="RefSeq" id="WP_208019382.1">
    <property type="nucleotide sequence ID" value="NZ_JAGDQJ010000042.1"/>
</dbReference>
<evidence type="ECO:0000313" key="1">
    <source>
        <dbReference type="EMBL" id="MBO1628332.1"/>
    </source>
</evidence>
<gene>
    <name evidence="1" type="ORF">J4P90_24660</name>
</gene>
<name>A0ABS3P565_9BACI</name>
<dbReference type="Proteomes" id="UP000677611">
    <property type="component" value="Unassembled WGS sequence"/>
</dbReference>
<proteinExistence type="predicted"/>
<protein>
    <submittedName>
        <fullName evidence="1">Sodium:proton antiporter</fullName>
    </submittedName>
</protein>
<dbReference type="EMBL" id="JAGDQJ010000042">
    <property type="protein sequence ID" value="MBO1628332.1"/>
    <property type="molecule type" value="Genomic_DNA"/>
</dbReference>
<evidence type="ECO:0000313" key="2">
    <source>
        <dbReference type="Proteomes" id="UP000677611"/>
    </source>
</evidence>
<comment type="caution">
    <text evidence="1">The sequence shown here is derived from an EMBL/GenBank/DDBJ whole genome shotgun (WGS) entry which is preliminary data.</text>
</comment>
<reference evidence="1 2" key="1">
    <citation type="submission" date="2021-03" db="EMBL/GenBank/DDBJ databases">
        <title>Identification of novel Bacillus strains.</title>
        <authorList>
            <person name="Xiao Z."/>
            <person name="Li Y."/>
            <person name="Shen J."/>
        </authorList>
    </citation>
    <scope>NUCLEOTIDE SEQUENCE [LARGE SCALE GENOMIC DNA]</scope>
    <source>
        <strain evidence="1 2">SY8</strain>
    </source>
</reference>
<accession>A0ABS3P565</accession>
<keyword evidence="2" id="KW-1185">Reference proteome</keyword>
<sequence>MIGSEFTIKAKLLLAKFSLLNIETMLKGMPNKEAKNASNIKILRIDSTLSSEVIDEMNKEVGITIIVASAVKNEILVNIFRFFLSKKFTSLYKNYIIMGLNW</sequence>
<organism evidence="1 2">
    <name type="scientific">Bacillus arachidis</name>
    <dbReference type="NCBI Taxonomy" id="2819290"/>
    <lineage>
        <taxon>Bacteria</taxon>
        <taxon>Bacillati</taxon>
        <taxon>Bacillota</taxon>
        <taxon>Bacilli</taxon>
        <taxon>Bacillales</taxon>
        <taxon>Bacillaceae</taxon>
        <taxon>Bacillus</taxon>
    </lineage>
</organism>